<dbReference type="Proteomes" id="UP000176815">
    <property type="component" value="Unassembled WGS sequence"/>
</dbReference>
<dbReference type="AlphaFoldDB" id="A0A1F4X519"/>
<protein>
    <submittedName>
        <fullName evidence="1">Uncharacterized protein</fullName>
    </submittedName>
</protein>
<sequence length="107" mass="12586">MVKIIGSSNFKLGDKVIVKSTLQRMWQRREAKPGKPLKKYKSWEEKPIEERIGLFIGYRTLSNGFIEWEDEVGNIFFPKEYFKAALVVFSEREKPVLVNYSNLELVQ</sequence>
<dbReference type="EMBL" id="MEWG01000047">
    <property type="protein sequence ID" value="OGC76243.1"/>
    <property type="molecule type" value="Genomic_DNA"/>
</dbReference>
<comment type="caution">
    <text evidence="1">The sequence shown here is derived from an EMBL/GenBank/DDBJ whole genome shotgun (WGS) entry which is preliminary data.</text>
</comment>
<gene>
    <name evidence="1" type="ORF">A2619_02195</name>
</gene>
<evidence type="ECO:0000313" key="1">
    <source>
        <dbReference type="EMBL" id="OGC76243.1"/>
    </source>
</evidence>
<organism evidence="1 2">
    <name type="scientific">candidate division WWE3 bacterium RIFOXYD1_FULL_39_9</name>
    <dbReference type="NCBI Taxonomy" id="1802649"/>
    <lineage>
        <taxon>Bacteria</taxon>
        <taxon>Katanobacteria</taxon>
    </lineage>
</organism>
<accession>A0A1F4X519</accession>
<proteinExistence type="predicted"/>
<name>A0A1F4X519_UNCKA</name>
<evidence type="ECO:0000313" key="2">
    <source>
        <dbReference type="Proteomes" id="UP000176815"/>
    </source>
</evidence>
<reference evidence="1 2" key="1">
    <citation type="journal article" date="2016" name="Nat. Commun.">
        <title>Thousands of microbial genomes shed light on interconnected biogeochemical processes in an aquifer system.</title>
        <authorList>
            <person name="Anantharaman K."/>
            <person name="Brown C.T."/>
            <person name="Hug L.A."/>
            <person name="Sharon I."/>
            <person name="Castelle C.J."/>
            <person name="Probst A.J."/>
            <person name="Thomas B.C."/>
            <person name="Singh A."/>
            <person name="Wilkins M.J."/>
            <person name="Karaoz U."/>
            <person name="Brodie E.L."/>
            <person name="Williams K.H."/>
            <person name="Hubbard S.S."/>
            <person name="Banfield J.F."/>
        </authorList>
    </citation>
    <scope>NUCLEOTIDE SEQUENCE [LARGE SCALE GENOMIC DNA]</scope>
</reference>